<dbReference type="AlphaFoldDB" id="A0A368SY68"/>
<dbReference type="Gene3D" id="3.40.50.880">
    <property type="match status" value="1"/>
</dbReference>
<dbReference type="PANTHER" id="PTHR21343">
    <property type="entry name" value="DETHIOBIOTIN SYNTHETASE"/>
    <property type="match status" value="1"/>
</dbReference>
<evidence type="ECO:0000256" key="4">
    <source>
        <dbReference type="HAMAP-Rule" id="MF_00028"/>
    </source>
</evidence>
<dbReference type="Pfam" id="PF07685">
    <property type="entry name" value="GATase_3"/>
    <property type="match status" value="1"/>
</dbReference>
<dbReference type="NCBIfam" id="NF001989">
    <property type="entry name" value="PRK00784.1"/>
    <property type="match status" value="1"/>
</dbReference>
<dbReference type="InterPro" id="IPR033949">
    <property type="entry name" value="CobQ_GATase1"/>
</dbReference>
<name>A0A368SY68_9ACTN</name>
<dbReference type="NCBIfam" id="TIGR00313">
    <property type="entry name" value="cobQ"/>
    <property type="match status" value="1"/>
</dbReference>
<dbReference type="SUPFAM" id="SSF52317">
    <property type="entry name" value="Class I glutamine amidotransferase-like"/>
    <property type="match status" value="1"/>
</dbReference>
<protein>
    <recommendedName>
        <fullName evidence="4">Cobyric acid synthase</fullName>
    </recommendedName>
</protein>
<evidence type="ECO:0000259" key="6">
    <source>
        <dbReference type="Pfam" id="PF07685"/>
    </source>
</evidence>
<comment type="caution">
    <text evidence="7">The sequence shown here is derived from an EMBL/GenBank/DDBJ whole genome shotgun (WGS) entry which is preliminary data.</text>
</comment>
<evidence type="ECO:0000256" key="3">
    <source>
        <dbReference type="ARBA" id="ARBA00022962"/>
    </source>
</evidence>
<keyword evidence="2 4" id="KW-0169">Cobalamin biosynthesis</keyword>
<dbReference type="CDD" id="cd01750">
    <property type="entry name" value="GATase1_CobQ"/>
    <property type="match status" value="1"/>
</dbReference>
<dbReference type="SUPFAM" id="SSF52540">
    <property type="entry name" value="P-loop containing nucleoside triphosphate hydrolases"/>
    <property type="match status" value="1"/>
</dbReference>
<keyword evidence="8" id="KW-1185">Reference proteome</keyword>
<dbReference type="InterPro" id="IPR047045">
    <property type="entry name" value="CobQ_N"/>
</dbReference>
<dbReference type="GO" id="GO:0003824">
    <property type="term" value="F:catalytic activity"/>
    <property type="evidence" value="ECO:0007669"/>
    <property type="project" value="InterPro"/>
</dbReference>
<gene>
    <name evidence="4" type="primary">cobQ</name>
    <name evidence="7" type="ORF">DEF24_25910</name>
</gene>
<dbReference type="OrthoDB" id="9808302at2"/>
<comment type="function">
    <text evidence="4">Catalyzes amidations at positions B, D, E, and G on adenosylcobyrinic A,C-diamide. NH(2) groups are provided by glutamine, and one molecule of ATP is hydrogenolyzed for each amidation.</text>
</comment>
<dbReference type="InterPro" id="IPR011698">
    <property type="entry name" value="GATase_3"/>
</dbReference>
<dbReference type="PROSITE" id="PS51273">
    <property type="entry name" value="GATASE_TYPE_1"/>
    <property type="match status" value="1"/>
</dbReference>
<accession>A0A368SY68</accession>
<dbReference type="UniPathway" id="UPA00148"/>
<comment type="pathway">
    <text evidence="1 4">Cofactor biosynthesis; adenosylcobalamin biosynthesis.</text>
</comment>
<dbReference type="InterPro" id="IPR027417">
    <property type="entry name" value="P-loop_NTPase"/>
</dbReference>
<keyword evidence="3 4" id="KW-0315">Glutamine amidotransferase</keyword>
<dbReference type="GO" id="GO:0009236">
    <property type="term" value="P:cobalamin biosynthetic process"/>
    <property type="evidence" value="ECO:0007669"/>
    <property type="project" value="UniProtKB-UniRule"/>
</dbReference>
<dbReference type="EMBL" id="QEIN01000366">
    <property type="protein sequence ID" value="RCV48828.1"/>
    <property type="molecule type" value="Genomic_DNA"/>
</dbReference>
<proteinExistence type="inferred from homology"/>
<comment type="similarity">
    <text evidence="4">Belongs to the CobB/CobQ family. CobQ subfamily.</text>
</comment>
<sequence>MRAVRGRDGGGDERTTGHALLVAGTTSDAGKSVVTAGICRWLARQGIKVAPFKAQNMSLNSVVTPDGAEIGRAQAMQAAACGIEPRAAMNPVLLKPGSDRRSQVVVRGRAVGEADAVGYRAYRDRLRRVALDSLAELRDDYDVVVCEGAGSPAEINLRAGDIANMGLARAAGLPVLLVGDIDRGGVFAALHGTLALMEPADQALVAGFVINKFRGAPELLAPGLDMIRDLTGRPVHGVLPWLDGLWIDVEDSLGLAADRGPARPPLGAQSLRVAVVRLPRISNFTDIDALGVEPGVDVRFVTRPHEVDDADLVILPGSRATVDDLAWLRERGLADAVVRRAAAGRPVLGVCGGYQMLAREIHDDVESGAGRVPGLGLLPTRVAFAREKTLGRPSGTAYGRPVAGYEIHHGVTTVDDPSEGEPFLDGRRVGAVWGTTWHGALENDAFRRAFLSDVAARAGRAFTPAPGTDFAAERTARLDALGDLVAEHMDTGALLRLIEQGAPSGLPVVPPGGVRPLAG</sequence>
<dbReference type="RefSeq" id="WP_114398868.1">
    <property type="nucleotide sequence ID" value="NZ_QEIM01000094.1"/>
</dbReference>
<dbReference type="PANTHER" id="PTHR21343:SF1">
    <property type="entry name" value="COBYRIC ACID SYNTHASE"/>
    <property type="match status" value="1"/>
</dbReference>
<organism evidence="7 8">
    <name type="scientific">Marinitenerispora sediminis</name>
    <dbReference type="NCBI Taxonomy" id="1931232"/>
    <lineage>
        <taxon>Bacteria</taxon>
        <taxon>Bacillati</taxon>
        <taxon>Actinomycetota</taxon>
        <taxon>Actinomycetes</taxon>
        <taxon>Streptosporangiales</taxon>
        <taxon>Nocardiopsidaceae</taxon>
        <taxon>Marinitenerispora</taxon>
    </lineage>
</organism>
<reference evidence="7 8" key="1">
    <citation type="submission" date="2018-04" db="EMBL/GenBank/DDBJ databases">
        <title>Novel actinobacteria from marine sediment.</title>
        <authorList>
            <person name="Ng Z.Y."/>
            <person name="Tan G.Y.A."/>
        </authorList>
    </citation>
    <scope>NUCLEOTIDE SEQUENCE [LARGE SCALE GENOMIC DNA]</scope>
    <source>
        <strain evidence="7 8">TPS81</strain>
    </source>
</reference>
<dbReference type="GO" id="GO:0015420">
    <property type="term" value="F:ABC-type vitamin B12 transporter activity"/>
    <property type="evidence" value="ECO:0007669"/>
    <property type="project" value="UniProtKB-UniRule"/>
</dbReference>
<evidence type="ECO:0000256" key="2">
    <source>
        <dbReference type="ARBA" id="ARBA00022573"/>
    </source>
</evidence>
<feature type="domain" description="CobQ/CobB/MinD/ParA nucleotide binding" evidence="5">
    <location>
        <begin position="21"/>
        <end position="245"/>
    </location>
</feature>
<evidence type="ECO:0000256" key="1">
    <source>
        <dbReference type="ARBA" id="ARBA00004953"/>
    </source>
</evidence>
<feature type="active site" description="Nucleophile" evidence="4">
    <location>
        <position position="351"/>
    </location>
</feature>
<dbReference type="PROSITE" id="PS51274">
    <property type="entry name" value="GATASE_COBBQ"/>
    <property type="match status" value="1"/>
</dbReference>
<dbReference type="Pfam" id="PF01656">
    <property type="entry name" value="CbiA"/>
    <property type="match status" value="1"/>
</dbReference>
<dbReference type="InterPro" id="IPR029062">
    <property type="entry name" value="Class_I_gatase-like"/>
</dbReference>
<feature type="active site" evidence="4">
    <location>
        <position position="438"/>
    </location>
</feature>
<evidence type="ECO:0000313" key="8">
    <source>
        <dbReference type="Proteomes" id="UP000253318"/>
    </source>
</evidence>
<evidence type="ECO:0000313" key="7">
    <source>
        <dbReference type="EMBL" id="RCV48828.1"/>
    </source>
</evidence>
<evidence type="ECO:0000259" key="5">
    <source>
        <dbReference type="Pfam" id="PF01656"/>
    </source>
</evidence>
<dbReference type="Proteomes" id="UP000253318">
    <property type="component" value="Unassembled WGS sequence"/>
</dbReference>
<dbReference type="InterPro" id="IPR002586">
    <property type="entry name" value="CobQ/CobB/MinD/ParA_Nub-bd_dom"/>
</dbReference>
<feature type="domain" description="CobB/CobQ-like glutamine amidotransferase" evidence="6">
    <location>
        <begin position="272"/>
        <end position="445"/>
    </location>
</feature>
<dbReference type="CDD" id="cd05389">
    <property type="entry name" value="CobQ_N"/>
    <property type="match status" value="1"/>
</dbReference>
<dbReference type="HAMAP" id="MF_00028">
    <property type="entry name" value="CobQ"/>
    <property type="match status" value="1"/>
</dbReference>
<dbReference type="Gene3D" id="3.40.50.300">
    <property type="entry name" value="P-loop containing nucleotide triphosphate hydrolases"/>
    <property type="match status" value="1"/>
</dbReference>
<dbReference type="InterPro" id="IPR004459">
    <property type="entry name" value="CobQ_synth"/>
</dbReference>